<dbReference type="EMBL" id="RCMK01000909">
    <property type="protein sequence ID" value="KAG2908156.1"/>
    <property type="molecule type" value="Genomic_DNA"/>
</dbReference>
<evidence type="ECO:0000313" key="1">
    <source>
        <dbReference type="EMBL" id="KAG2908156.1"/>
    </source>
</evidence>
<dbReference type="EMBL" id="RCMV01000090">
    <property type="protein sequence ID" value="KAG3225192.1"/>
    <property type="molecule type" value="Genomic_DNA"/>
</dbReference>
<accession>A0A8T1BQA8</accession>
<comment type="caution">
    <text evidence="1">The sequence shown here is derived from an EMBL/GenBank/DDBJ whole genome shotgun (WGS) entry which is preliminary data.</text>
</comment>
<dbReference type="Proteomes" id="UP000760860">
    <property type="component" value="Unassembled WGS sequence"/>
</dbReference>
<reference evidence="1" key="1">
    <citation type="submission" date="2018-10" db="EMBL/GenBank/DDBJ databases">
        <title>Effector identification in a new, highly contiguous assembly of the strawberry crown rot pathogen Phytophthora cactorum.</title>
        <authorList>
            <person name="Armitage A.D."/>
            <person name="Nellist C.F."/>
            <person name="Bates H."/>
            <person name="Vickerstaff R.J."/>
            <person name="Harrison R.J."/>
        </authorList>
    </citation>
    <scope>NUCLEOTIDE SEQUENCE</scope>
    <source>
        <strain evidence="1">4040</strain>
        <strain evidence="2">P421</strain>
    </source>
</reference>
<sequence>MDLVDRWKFSKVKKFETFWNSDKFGKDCLGADTSGLCMFNALKRDAELAGGPDFVTQRDIDEFVATELDSNGRDLTKGTTWKVVLRFPVAFEMMVVTSSTMLSPRTTLLLQNVLERGFWQIGLVDGIYLVAAYNHSFVGHGIVLTVQGNKRLIYDLEEGKPIASAEDWINFYAFVRPFIVYKLRSMIGVDSYAYVIRYKTRETSTRENLVRTKTKIPVGKIKNAFE</sequence>
<name>A0A8T1BQA8_9STRA</name>
<gene>
    <name evidence="1" type="ORF">PC117_g20041</name>
    <name evidence="2" type="ORF">PC129_g4188</name>
</gene>
<dbReference type="Proteomes" id="UP000736787">
    <property type="component" value="Unassembled WGS sequence"/>
</dbReference>
<evidence type="ECO:0000313" key="2">
    <source>
        <dbReference type="EMBL" id="KAG3225192.1"/>
    </source>
</evidence>
<proteinExistence type="predicted"/>
<dbReference type="VEuPathDB" id="FungiDB:PC110_g22397"/>
<protein>
    <submittedName>
        <fullName evidence="1">Uncharacterized protein</fullName>
    </submittedName>
</protein>
<organism evidence="1 3">
    <name type="scientific">Phytophthora cactorum</name>
    <dbReference type="NCBI Taxonomy" id="29920"/>
    <lineage>
        <taxon>Eukaryota</taxon>
        <taxon>Sar</taxon>
        <taxon>Stramenopiles</taxon>
        <taxon>Oomycota</taxon>
        <taxon>Peronosporomycetes</taxon>
        <taxon>Peronosporales</taxon>
        <taxon>Peronosporaceae</taxon>
        <taxon>Phytophthora</taxon>
    </lineage>
</organism>
<evidence type="ECO:0000313" key="3">
    <source>
        <dbReference type="Proteomes" id="UP000736787"/>
    </source>
</evidence>
<dbReference type="AlphaFoldDB" id="A0A8T1BQA8"/>